<evidence type="ECO:0000259" key="3">
    <source>
        <dbReference type="Pfam" id="PF11790"/>
    </source>
</evidence>
<feature type="compositionally biased region" description="Low complexity" evidence="1">
    <location>
        <begin position="17"/>
        <end position="31"/>
    </location>
</feature>
<feature type="region of interest" description="Disordered" evidence="1">
    <location>
        <begin position="17"/>
        <end position="64"/>
    </location>
</feature>
<dbReference type="Pfam" id="PF11790">
    <property type="entry name" value="Glyco_hydro_cc"/>
    <property type="match status" value="1"/>
</dbReference>
<keyword evidence="2" id="KW-0732">Signal</keyword>
<dbReference type="Proteomes" id="UP001166286">
    <property type="component" value="Unassembled WGS sequence"/>
</dbReference>
<organism evidence="4 5">
    <name type="scientific">Cladonia borealis</name>
    <dbReference type="NCBI Taxonomy" id="184061"/>
    <lineage>
        <taxon>Eukaryota</taxon>
        <taxon>Fungi</taxon>
        <taxon>Dikarya</taxon>
        <taxon>Ascomycota</taxon>
        <taxon>Pezizomycotina</taxon>
        <taxon>Lecanoromycetes</taxon>
        <taxon>OSLEUM clade</taxon>
        <taxon>Lecanoromycetidae</taxon>
        <taxon>Lecanorales</taxon>
        <taxon>Lecanorineae</taxon>
        <taxon>Cladoniaceae</taxon>
        <taxon>Cladonia</taxon>
    </lineage>
</organism>
<dbReference type="InterPro" id="IPR024655">
    <property type="entry name" value="Asl1_glyco_hydro_catalytic"/>
</dbReference>
<keyword evidence="5" id="KW-1185">Reference proteome</keyword>
<dbReference type="Gene3D" id="3.20.20.80">
    <property type="entry name" value="Glycosidases"/>
    <property type="match status" value="1"/>
</dbReference>
<feature type="signal peptide" evidence="2">
    <location>
        <begin position="1"/>
        <end position="17"/>
    </location>
</feature>
<proteinExistence type="predicted"/>
<dbReference type="PANTHER" id="PTHR34154:SF3">
    <property type="entry name" value="ALKALI-SENSITIVE LINKAGE PROTEIN 1"/>
    <property type="match status" value="1"/>
</dbReference>
<evidence type="ECO:0000313" key="4">
    <source>
        <dbReference type="EMBL" id="KAK0509119.1"/>
    </source>
</evidence>
<name>A0AA39QWB2_9LECA</name>
<dbReference type="InterPro" id="IPR053183">
    <property type="entry name" value="ASL1"/>
</dbReference>
<dbReference type="SUPFAM" id="SSF51445">
    <property type="entry name" value="(Trans)glycosidases"/>
    <property type="match status" value="1"/>
</dbReference>
<feature type="compositionally biased region" description="Polar residues" evidence="1">
    <location>
        <begin position="51"/>
        <end position="64"/>
    </location>
</feature>
<evidence type="ECO:0000256" key="1">
    <source>
        <dbReference type="SAM" id="MobiDB-lite"/>
    </source>
</evidence>
<dbReference type="PANTHER" id="PTHR34154">
    <property type="entry name" value="ALKALI-SENSITIVE LINKAGE PROTEIN 1"/>
    <property type="match status" value="1"/>
</dbReference>
<dbReference type="InterPro" id="IPR017853">
    <property type="entry name" value="GH"/>
</dbReference>
<gene>
    <name evidence="4" type="ORF">JMJ35_008490</name>
</gene>
<evidence type="ECO:0000256" key="2">
    <source>
        <dbReference type="SAM" id="SignalP"/>
    </source>
</evidence>
<sequence length="376" mass="39289">MLSFFLVVLSIAAGSNASPCKASASSSTSSSLGVAQTGEPPGTKELAAPGTASTQLTTNPDQANIAQPIAGSGSGSRACPPDFINTVFNTNAPDQIGWPNTVWGSLTSNGINDWIGFSINTLDTKQTYDVNGAPAPTTPSLDSAQIHLAMDPTDVTAAVAMLQGASPPPYLGLFNEPDYSFDGVTPLTSPQDAASSLGAVFTTPHPNTKFLAPAVAFPNSNWLPSFNASCNGCFSQIDVIPMHIYDPDPANIISEIQQFHSTWPNWPIWITELSPARDDCTLTNAASGTGSMGEYINTLILQILALGYVERIFWNSGEWDSTPINAAPAACNPSLTDVNGNPTTVLQVLGQVCGNSTNTGSTATSKVKRGPKMGLY</sequence>
<reference evidence="4" key="1">
    <citation type="submission" date="2023-03" db="EMBL/GenBank/DDBJ databases">
        <title>Complete genome of Cladonia borealis.</title>
        <authorList>
            <person name="Park H."/>
        </authorList>
    </citation>
    <scope>NUCLEOTIDE SEQUENCE</scope>
    <source>
        <strain evidence="4">ANT050790</strain>
    </source>
</reference>
<evidence type="ECO:0000313" key="5">
    <source>
        <dbReference type="Proteomes" id="UP001166286"/>
    </source>
</evidence>
<dbReference type="AlphaFoldDB" id="A0AA39QWB2"/>
<comment type="caution">
    <text evidence="4">The sequence shown here is derived from an EMBL/GenBank/DDBJ whole genome shotgun (WGS) entry which is preliminary data.</text>
</comment>
<dbReference type="EMBL" id="JAFEKC020000019">
    <property type="protein sequence ID" value="KAK0509119.1"/>
    <property type="molecule type" value="Genomic_DNA"/>
</dbReference>
<protein>
    <recommendedName>
        <fullName evidence="3">Asl1-like glycosyl hydrolase catalytic domain-containing protein</fullName>
    </recommendedName>
</protein>
<feature type="chain" id="PRO_5041399023" description="Asl1-like glycosyl hydrolase catalytic domain-containing protein" evidence="2">
    <location>
        <begin position="18"/>
        <end position="376"/>
    </location>
</feature>
<feature type="domain" description="Asl1-like glycosyl hydrolase catalytic" evidence="3">
    <location>
        <begin position="129"/>
        <end position="348"/>
    </location>
</feature>
<accession>A0AA39QWB2</accession>